<comment type="similarity">
    <text evidence="1">Belongs to the SIP5 family.</text>
</comment>
<feature type="compositionally biased region" description="Polar residues" evidence="2">
    <location>
        <begin position="52"/>
        <end position="68"/>
    </location>
</feature>
<feature type="compositionally biased region" description="Polar residues" evidence="2">
    <location>
        <begin position="463"/>
        <end position="487"/>
    </location>
</feature>
<dbReference type="RefSeq" id="XP_051607628.1">
    <property type="nucleotide sequence ID" value="XM_051753217.1"/>
</dbReference>
<dbReference type="CDD" id="cd24139">
    <property type="entry name" value="SIP5-like"/>
    <property type="match status" value="1"/>
</dbReference>
<feature type="compositionally biased region" description="Low complexity" evidence="2">
    <location>
        <begin position="12"/>
        <end position="41"/>
    </location>
</feature>
<dbReference type="PANTHER" id="PTHR31315">
    <property type="entry name" value="PROTEIN SIP5"/>
    <property type="match status" value="1"/>
</dbReference>
<protein>
    <submittedName>
        <fullName evidence="3">SIP5</fullName>
    </submittedName>
</protein>
<dbReference type="Proteomes" id="UP001204833">
    <property type="component" value="Unassembled WGS sequence"/>
</dbReference>
<feature type="region of interest" description="Disordered" evidence="2">
    <location>
        <begin position="455"/>
        <end position="487"/>
    </location>
</feature>
<evidence type="ECO:0000256" key="1">
    <source>
        <dbReference type="ARBA" id="ARBA00010402"/>
    </source>
</evidence>
<feature type="region of interest" description="Disordered" evidence="2">
    <location>
        <begin position="342"/>
        <end position="414"/>
    </location>
</feature>
<dbReference type="AlphaFoldDB" id="A0AAD5BC81"/>
<proteinExistence type="inferred from homology"/>
<sequence>MGNVPTKEARSRSNSGVSDSHNSGGSSSNTFNTGGSSSSSSYARHPKHQRKGSSLTGFVNGHQRSASSDLRKAKRQEEKDQKQYHHYSQLIVKFDENVDGGYLAPYGTYKSNLDFDTDIVRSLIVNRELSPFFTPLQDFNESWTDDELCILLSQLPLHALEEPTELNGSEEEEEDADSHKIHKSANYYKRQEEKAKLKSLISRMKDIQKDEEQKYIDAKGNSKQIPSRDLLLRLYRNPSECPICFLYYPKHLNVSRCCLQPICTECFVQIKRLDPHPPHDDPSNHQAGEQPHSLISEPASCPYCAMPEFGVTYDAPLDVHTGLGGIVPGDYKATGAILEDDESISGGAGNAADEEAVADDDDSGASHSPVRSNRKSIGSPIPTSPPPPNSMQSKLWPQKNKAKQRSRRSSVAANAPGVITIDQIRPNWEHTLNSARNKLARRAATASAIHASNLIINGDEGQGPSSNRGSENSRARSGTTGSSYNATDYSLIEQQMINEAMRLSLLDEEERKRKANSK</sequence>
<organism evidence="3 4">
    <name type="scientific">Candida theae</name>
    <dbReference type="NCBI Taxonomy" id="1198502"/>
    <lineage>
        <taxon>Eukaryota</taxon>
        <taxon>Fungi</taxon>
        <taxon>Dikarya</taxon>
        <taxon>Ascomycota</taxon>
        <taxon>Saccharomycotina</taxon>
        <taxon>Pichiomycetes</taxon>
        <taxon>Debaryomycetaceae</taxon>
        <taxon>Candida/Lodderomyces clade</taxon>
        <taxon>Candida</taxon>
    </lineage>
</organism>
<feature type="compositionally biased region" description="Basic and acidic residues" evidence="2">
    <location>
        <begin position="69"/>
        <end position="83"/>
    </location>
</feature>
<dbReference type="EMBL" id="JAIHNG010000133">
    <property type="protein sequence ID" value="KAI5954741.1"/>
    <property type="molecule type" value="Genomic_DNA"/>
</dbReference>
<gene>
    <name evidence="3" type="ORF">KGF57_003764</name>
</gene>
<dbReference type="PANTHER" id="PTHR31315:SF1">
    <property type="entry name" value="PROTEIN SIP5"/>
    <property type="match status" value="1"/>
</dbReference>
<evidence type="ECO:0000313" key="3">
    <source>
        <dbReference type="EMBL" id="KAI5954741.1"/>
    </source>
</evidence>
<evidence type="ECO:0000313" key="4">
    <source>
        <dbReference type="Proteomes" id="UP001204833"/>
    </source>
</evidence>
<keyword evidence="4" id="KW-1185">Reference proteome</keyword>
<reference evidence="3 4" key="1">
    <citation type="journal article" date="2022" name="DNA Res.">
        <title>Genome analysis of five recently described species of the CUG-Ser clade uncovers Candida theae as a new hybrid lineage with pathogenic potential in the Candida parapsilosis species complex.</title>
        <authorList>
            <person name="Mixao V."/>
            <person name="Del Olmo V."/>
            <person name="Hegedusova E."/>
            <person name="Saus E."/>
            <person name="Pryszcz L."/>
            <person name="Cillingova A."/>
            <person name="Nosek J."/>
            <person name="Gabaldon T."/>
        </authorList>
    </citation>
    <scope>NUCLEOTIDE SEQUENCE [LARGE SCALE GENOMIC DNA]</scope>
    <source>
        <strain evidence="3 4">CBS 12239</strain>
    </source>
</reference>
<dbReference type="GO" id="GO:0005737">
    <property type="term" value="C:cytoplasm"/>
    <property type="evidence" value="ECO:0007669"/>
    <property type="project" value="TreeGrafter"/>
</dbReference>
<feature type="region of interest" description="Disordered" evidence="2">
    <location>
        <begin position="1"/>
        <end position="84"/>
    </location>
</feature>
<evidence type="ECO:0000256" key="2">
    <source>
        <dbReference type="SAM" id="MobiDB-lite"/>
    </source>
</evidence>
<name>A0AAD5BC81_9ASCO</name>
<accession>A0AAD5BC81</accession>
<feature type="compositionally biased region" description="Acidic residues" evidence="2">
    <location>
        <begin position="352"/>
        <end position="363"/>
    </location>
</feature>
<dbReference type="GeneID" id="76151822"/>
<comment type="caution">
    <text evidence="3">The sequence shown here is derived from an EMBL/GenBank/DDBJ whole genome shotgun (WGS) entry which is preliminary data.</text>
</comment>
<dbReference type="InterPro" id="IPR039301">
    <property type="entry name" value="Sip5/DA2"/>
</dbReference>